<dbReference type="Pfam" id="PF14223">
    <property type="entry name" value="Retrotran_gag_2"/>
    <property type="match status" value="1"/>
</dbReference>
<comment type="caution">
    <text evidence="2">The sequence shown here is derived from an EMBL/GenBank/DDBJ whole genome shotgun (WGS) entry which is preliminary data.</text>
</comment>
<name>A0A6A6NBC0_HEVBR</name>
<organism evidence="2 3">
    <name type="scientific">Hevea brasiliensis</name>
    <name type="common">Para rubber tree</name>
    <name type="synonym">Siphonia brasiliensis</name>
    <dbReference type="NCBI Taxonomy" id="3981"/>
    <lineage>
        <taxon>Eukaryota</taxon>
        <taxon>Viridiplantae</taxon>
        <taxon>Streptophyta</taxon>
        <taxon>Embryophyta</taxon>
        <taxon>Tracheophyta</taxon>
        <taxon>Spermatophyta</taxon>
        <taxon>Magnoliopsida</taxon>
        <taxon>eudicotyledons</taxon>
        <taxon>Gunneridae</taxon>
        <taxon>Pentapetalae</taxon>
        <taxon>rosids</taxon>
        <taxon>fabids</taxon>
        <taxon>Malpighiales</taxon>
        <taxon>Euphorbiaceae</taxon>
        <taxon>Crotonoideae</taxon>
        <taxon>Micrandreae</taxon>
        <taxon>Hevea</taxon>
    </lineage>
</organism>
<dbReference type="Proteomes" id="UP000467840">
    <property type="component" value="Chromosome 11"/>
</dbReference>
<gene>
    <name evidence="2" type="ORF">GH714_008075</name>
</gene>
<evidence type="ECO:0000256" key="1">
    <source>
        <dbReference type="SAM" id="MobiDB-lite"/>
    </source>
</evidence>
<evidence type="ECO:0008006" key="4">
    <source>
        <dbReference type="Google" id="ProtNLM"/>
    </source>
</evidence>
<keyword evidence="3" id="KW-1185">Reference proteome</keyword>
<protein>
    <recommendedName>
        <fullName evidence="4">DUF4219 domain-containing protein</fullName>
    </recommendedName>
</protein>
<evidence type="ECO:0000313" key="2">
    <source>
        <dbReference type="EMBL" id="KAF2322165.1"/>
    </source>
</evidence>
<sequence>MTSEGSFIQPAIPRFDGHYDHWSMLMENFLRSKEFWELVESGYIEPSSASAQTEAQRKKTEEMKLKDLKVKNYLFQAIDRTVLDTILKKDTAKDIWDAMKKKFEGNAKVKRSHLQALRREFETLEMRSSEGVTEYFSRVMTVANKMRLYGEDMQDVKVVEKILRSLTEKFNYVVCSIEESKDIDALTVDELQSSLIVHEQKFQRRNGEEQVLKVTSEGGRGRGRGTFRGETCDERDGSSEGEDRVRELQQSRERQPPMWMGDYVSGEGLSDDEVHMPIVTLSTTEAEFVAAAVCACQGVWIKRILKELGQFDGGCTTVMCDNSSTIKLSKIQLCMVAASILM</sequence>
<dbReference type="PANTHER" id="PTHR35317:SF37">
    <property type="entry name" value="DUF4219 DOMAIN-CONTAINING PROTEIN"/>
    <property type="match status" value="1"/>
</dbReference>
<feature type="compositionally biased region" description="Basic and acidic residues" evidence="1">
    <location>
        <begin position="230"/>
        <end position="255"/>
    </location>
</feature>
<dbReference type="EMBL" id="JAAGAX010000002">
    <property type="protein sequence ID" value="KAF2322165.1"/>
    <property type="molecule type" value="Genomic_DNA"/>
</dbReference>
<accession>A0A6A6NBC0</accession>
<dbReference type="PANTHER" id="PTHR35317">
    <property type="entry name" value="OS04G0629600 PROTEIN"/>
    <property type="match status" value="1"/>
</dbReference>
<feature type="region of interest" description="Disordered" evidence="1">
    <location>
        <begin position="215"/>
        <end position="260"/>
    </location>
</feature>
<dbReference type="CDD" id="cd09272">
    <property type="entry name" value="RNase_HI_RT_Ty1"/>
    <property type="match status" value="1"/>
</dbReference>
<reference evidence="2 3" key="1">
    <citation type="journal article" date="2020" name="Mol. Plant">
        <title>The Chromosome-Based Rubber Tree Genome Provides New Insights into Spurge Genome Evolution and Rubber Biosynthesis.</title>
        <authorList>
            <person name="Liu J."/>
            <person name="Shi C."/>
            <person name="Shi C.C."/>
            <person name="Li W."/>
            <person name="Zhang Q.J."/>
            <person name="Zhang Y."/>
            <person name="Li K."/>
            <person name="Lu H.F."/>
            <person name="Shi C."/>
            <person name="Zhu S.T."/>
            <person name="Xiao Z.Y."/>
            <person name="Nan H."/>
            <person name="Yue Y."/>
            <person name="Zhu X.G."/>
            <person name="Wu Y."/>
            <person name="Hong X.N."/>
            <person name="Fan G.Y."/>
            <person name="Tong Y."/>
            <person name="Zhang D."/>
            <person name="Mao C.L."/>
            <person name="Liu Y.L."/>
            <person name="Hao S.J."/>
            <person name="Liu W.Q."/>
            <person name="Lv M.Q."/>
            <person name="Zhang H.B."/>
            <person name="Liu Y."/>
            <person name="Hu-Tang G.R."/>
            <person name="Wang J.P."/>
            <person name="Wang J.H."/>
            <person name="Sun Y.H."/>
            <person name="Ni S.B."/>
            <person name="Chen W.B."/>
            <person name="Zhang X.C."/>
            <person name="Jiao Y.N."/>
            <person name="Eichler E.E."/>
            <person name="Li G.H."/>
            <person name="Liu X."/>
            <person name="Gao L.Z."/>
        </authorList>
    </citation>
    <scope>NUCLEOTIDE SEQUENCE [LARGE SCALE GENOMIC DNA]</scope>
    <source>
        <strain evidence="3">cv. GT1</strain>
        <tissue evidence="2">Leaf</tissue>
    </source>
</reference>
<evidence type="ECO:0000313" key="3">
    <source>
        <dbReference type="Proteomes" id="UP000467840"/>
    </source>
</evidence>
<dbReference type="AlphaFoldDB" id="A0A6A6NBC0"/>
<proteinExistence type="predicted"/>